<dbReference type="Pfam" id="PF13444">
    <property type="entry name" value="Acetyltransf_5"/>
    <property type="match status" value="1"/>
</dbReference>
<keyword evidence="2" id="KW-0444">Lipid biosynthesis</keyword>
<gene>
    <name evidence="7" type="ORF">GTQ38_01570</name>
</gene>
<evidence type="ECO:0000313" key="8">
    <source>
        <dbReference type="Proteomes" id="UP000475249"/>
    </source>
</evidence>
<dbReference type="InterPro" id="IPR045746">
    <property type="entry name" value="ACT14924-like_Acyltransf_dom"/>
</dbReference>
<dbReference type="InterPro" id="IPR052351">
    <property type="entry name" value="Ornithine_N-alpha-AT"/>
</dbReference>
<feature type="domain" description="Phospholipid/glycerol acyltransferase" evidence="6">
    <location>
        <begin position="81"/>
        <end position="203"/>
    </location>
</feature>
<dbReference type="RefSeq" id="WP_161433467.1">
    <property type="nucleotide sequence ID" value="NZ_WXYO01000001.1"/>
</dbReference>
<dbReference type="Proteomes" id="UP000475249">
    <property type="component" value="Unassembled WGS sequence"/>
</dbReference>
<dbReference type="PANTHER" id="PTHR37323">
    <property type="entry name" value="GCN5-RELATED N-ACETYLTRANSFERASE"/>
    <property type="match status" value="1"/>
</dbReference>
<dbReference type="PANTHER" id="PTHR37323:SF1">
    <property type="entry name" value="L-ORNITHINE N(ALPHA)-ACYLTRANSFERASE"/>
    <property type="match status" value="1"/>
</dbReference>
<keyword evidence="4" id="KW-0443">Lipid metabolism</keyword>
<evidence type="ECO:0000313" key="7">
    <source>
        <dbReference type="EMBL" id="NAS10671.1"/>
    </source>
</evidence>
<evidence type="ECO:0000256" key="3">
    <source>
        <dbReference type="ARBA" id="ARBA00022679"/>
    </source>
</evidence>
<reference evidence="7 8" key="1">
    <citation type="submission" date="2020-01" db="EMBL/GenBank/DDBJ databases">
        <title>Bacteria diversity of Porities sp.</title>
        <authorList>
            <person name="Wang G."/>
        </authorList>
    </citation>
    <scope>NUCLEOTIDE SEQUENCE [LARGE SCALE GENOMIC DNA]</scope>
    <source>
        <strain evidence="7 8">R33</strain>
    </source>
</reference>
<evidence type="ECO:0000256" key="5">
    <source>
        <dbReference type="ARBA" id="ARBA00023315"/>
    </source>
</evidence>
<evidence type="ECO:0000256" key="4">
    <source>
        <dbReference type="ARBA" id="ARBA00023098"/>
    </source>
</evidence>
<name>A0A6L9E7Q7_9FLAO</name>
<dbReference type="Pfam" id="PF19576">
    <property type="entry name" value="Acyltransf_2"/>
    <property type="match status" value="1"/>
</dbReference>
<sequence length="603" mass="69855">MGLVTAKEVAQAIHLQKYGFLGTFMGWLLMKITKIATINRFYNKHKHLEGLDFLDAILDYYEIDFEIPEEDFKRLPKEGAYITISNHPLGGIDGVLLLKLLLQKREDFKIIANFLLHRVEPLAPYIMPVNPFENHKDAKSSIAGFKNAIAHLREGHPLGIFPAGEVSTYKDGKLIVDKPWEEAALKLIRKAEVPIVPIYFHARNSKLFYRLSKINDIFRTAKLPSELTTQRNRAIKVRIGQPISVSTQKEHHHLDEFAELLRKKTYILANAYEKDRLIDQIPSTLKIPKPPRKIASAIRKEVIEGEIEKLREKDCRLLQSKNYEVFLAQKEDMPFILKEIGRQREVTFRAIGEGTNNPIDLDRFDSYYHHLFLWDNHEKTIVGAYRMGMGAEIFKNFGIDGFYLQDLFGFEPELYGMMQQSIEMGRAYIVEEYQQKPMPLFLLWKGIVHTTLRYPEHKYLIGGVSISNQFSNFSKSLMIEFMKSNYWDPYVAQYVRPKKEFKVKLKDADKEFVFDATAADLNKFDRLIEEVEPGSLRLPVLIKKYIKQNAKVVAFNVDPLFNNAVDGLMYIKISDLPESTVKPVMEEFQAELERKFMETNGAS</sequence>
<keyword evidence="3 7" id="KW-0808">Transferase</keyword>
<dbReference type="SUPFAM" id="SSF55729">
    <property type="entry name" value="Acyl-CoA N-acyltransferases (Nat)"/>
    <property type="match status" value="1"/>
</dbReference>
<keyword evidence="5" id="KW-0012">Acyltransferase</keyword>
<comment type="pathway">
    <text evidence="1">Lipid metabolism.</text>
</comment>
<evidence type="ECO:0000259" key="6">
    <source>
        <dbReference type="SMART" id="SM00563"/>
    </source>
</evidence>
<comment type="caution">
    <text evidence="7">The sequence shown here is derived from an EMBL/GenBank/DDBJ whole genome shotgun (WGS) entry which is preliminary data.</text>
</comment>
<dbReference type="CDD" id="cd07986">
    <property type="entry name" value="LPLAT_ACT14924-like"/>
    <property type="match status" value="1"/>
</dbReference>
<proteinExistence type="predicted"/>
<organism evidence="7 8">
    <name type="scientific">Poritiphilus flavus</name>
    <dbReference type="NCBI Taxonomy" id="2697053"/>
    <lineage>
        <taxon>Bacteria</taxon>
        <taxon>Pseudomonadati</taxon>
        <taxon>Bacteroidota</taxon>
        <taxon>Flavobacteriia</taxon>
        <taxon>Flavobacteriales</taxon>
        <taxon>Flavobacteriaceae</taxon>
        <taxon>Poritiphilus</taxon>
    </lineage>
</organism>
<dbReference type="GO" id="GO:0016746">
    <property type="term" value="F:acyltransferase activity"/>
    <property type="evidence" value="ECO:0007669"/>
    <property type="project" value="UniProtKB-KW"/>
</dbReference>
<dbReference type="InterPro" id="IPR016181">
    <property type="entry name" value="Acyl_CoA_acyltransferase"/>
</dbReference>
<evidence type="ECO:0000256" key="1">
    <source>
        <dbReference type="ARBA" id="ARBA00005189"/>
    </source>
</evidence>
<evidence type="ECO:0000256" key="2">
    <source>
        <dbReference type="ARBA" id="ARBA00022516"/>
    </source>
</evidence>
<dbReference type="InterPro" id="IPR002123">
    <property type="entry name" value="Plipid/glycerol_acylTrfase"/>
</dbReference>
<dbReference type="GO" id="GO:0006629">
    <property type="term" value="P:lipid metabolic process"/>
    <property type="evidence" value="ECO:0007669"/>
    <property type="project" value="UniProtKB-KW"/>
</dbReference>
<dbReference type="SUPFAM" id="SSF69593">
    <property type="entry name" value="Glycerol-3-phosphate (1)-acyltransferase"/>
    <property type="match status" value="1"/>
</dbReference>
<accession>A0A6L9E7Q7</accession>
<dbReference type="SMART" id="SM00563">
    <property type="entry name" value="PlsC"/>
    <property type="match status" value="1"/>
</dbReference>
<dbReference type="EMBL" id="WXYO01000001">
    <property type="protein sequence ID" value="NAS10671.1"/>
    <property type="molecule type" value="Genomic_DNA"/>
</dbReference>
<protein>
    <submittedName>
        <fullName evidence="7">GNAT family N-acetyltransferase</fullName>
    </submittedName>
</protein>
<keyword evidence="8" id="KW-1185">Reference proteome</keyword>
<dbReference type="AlphaFoldDB" id="A0A6L9E7Q7"/>